<dbReference type="KEGG" id="fbe:FF125_17760"/>
<organism evidence="1 2">
    <name type="scientific">Aureibaculum algae</name>
    <dbReference type="NCBI Taxonomy" id="2584122"/>
    <lineage>
        <taxon>Bacteria</taxon>
        <taxon>Pseudomonadati</taxon>
        <taxon>Bacteroidota</taxon>
        <taxon>Flavobacteriia</taxon>
        <taxon>Flavobacteriales</taxon>
        <taxon>Flavobacteriaceae</taxon>
        <taxon>Aureibaculum</taxon>
    </lineage>
</organism>
<protein>
    <submittedName>
        <fullName evidence="1">DUF1800 domain-containing protein</fullName>
    </submittedName>
</protein>
<dbReference type="AlphaFoldDB" id="A0A5B7TXY7"/>
<evidence type="ECO:0000313" key="1">
    <source>
        <dbReference type="EMBL" id="QCX40204.1"/>
    </source>
</evidence>
<gene>
    <name evidence="1" type="ORF">FF125_17760</name>
</gene>
<keyword evidence="2" id="KW-1185">Reference proteome</keyword>
<sequence length="458" mass="53422">MKAKHIQHLFWRAGFGINPEALEIHSKKNRKKVVAELFENSVSSNPLLIDTSELVSTYLNMDKSDKLAKQKLAKENRKKQLEFNSAWLKRLMTSKQMLREKMTLFWANHFVCQDNNIVYIQKYNNTLRKHALGNLNDFVKAISKETAMIRYLNTKQNRKSKPNENFARELLELFTLGTGNYTETDIKEAARAFTGYNHNLKGAFNFNKKQHDFKSKTFLGETGNFDGDAVIDIVLKQKACATFICEKIYRNFVNEIPNSEHINQMAQVFYPRYDIENLMQFIFNSDWFYEEINIGCLIKSPVELMVGMHNVVPFEFQNPKNAYYIQKLLNQVLLRPPNVAGWKGGRSWIDSNTILIRLKLPSILLNNAIIALEEKGEFEDSYQKYYAKMNTRKKRIKTIVDWNMLDKHFETINISAMKDLLLVSPINKGTEDLLHHLTMDNKQEVCVQLMSLPEYQLC</sequence>
<dbReference type="OrthoDB" id="9772295at2"/>
<name>A0A5B7TXY7_9FLAO</name>
<dbReference type="InterPro" id="IPR014917">
    <property type="entry name" value="DUF1800"/>
</dbReference>
<dbReference type="RefSeq" id="WP_138951038.1">
    <property type="nucleotide sequence ID" value="NZ_CP040749.1"/>
</dbReference>
<proteinExistence type="predicted"/>
<evidence type="ECO:0000313" key="2">
    <source>
        <dbReference type="Proteomes" id="UP000306229"/>
    </source>
</evidence>
<accession>A0A5B7TXY7</accession>
<dbReference type="Pfam" id="PF08811">
    <property type="entry name" value="DUF1800"/>
    <property type="match status" value="1"/>
</dbReference>
<dbReference type="EMBL" id="CP040749">
    <property type="protein sequence ID" value="QCX40204.1"/>
    <property type="molecule type" value="Genomic_DNA"/>
</dbReference>
<reference evidence="1 2" key="1">
    <citation type="submission" date="2019-05" db="EMBL/GenBank/DDBJ databases">
        <title>Algicella ahnfeltiae gen. nov., sp. nov., a novel marine bacterium of the family Flavobacteriaceae isolated from a red alga.</title>
        <authorList>
            <person name="Nedashkovskaya O.I."/>
            <person name="Kukhlevskiy A.D."/>
            <person name="Kim S.-G."/>
            <person name="Zhukova N.V."/>
            <person name="Mikhailov V.V."/>
        </authorList>
    </citation>
    <scope>NUCLEOTIDE SEQUENCE [LARGE SCALE GENOMIC DNA]</scope>
    <source>
        <strain evidence="1 2">10Alg115</strain>
    </source>
</reference>
<dbReference type="Proteomes" id="UP000306229">
    <property type="component" value="Chromosome"/>
</dbReference>